<organism evidence="2 3">
    <name type="scientific">Araneus ventricosus</name>
    <name type="common">Orbweaver spider</name>
    <name type="synonym">Epeira ventricosa</name>
    <dbReference type="NCBI Taxonomy" id="182803"/>
    <lineage>
        <taxon>Eukaryota</taxon>
        <taxon>Metazoa</taxon>
        <taxon>Ecdysozoa</taxon>
        <taxon>Arthropoda</taxon>
        <taxon>Chelicerata</taxon>
        <taxon>Arachnida</taxon>
        <taxon>Araneae</taxon>
        <taxon>Araneomorphae</taxon>
        <taxon>Entelegynae</taxon>
        <taxon>Araneoidea</taxon>
        <taxon>Araneidae</taxon>
        <taxon>Araneus</taxon>
    </lineage>
</organism>
<dbReference type="Proteomes" id="UP000499080">
    <property type="component" value="Unassembled WGS sequence"/>
</dbReference>
<dbReference type="AlphaFoldDB" id="A0A4Y2DT82"/>
<proteinExistence type="predicted"/>
<evidence type="ECO:0000313" key="2">
    <source>
        <dbReference type="EMBL" id="GBM19487.1"/>
    </source>
</evidence>
<comment type="caution">
    <text evidence="2">The sequence shown here is derived from an EMBL/GenBank/DDBJ whole genome shotgun (WGS) entry which is preliminary data.</text>
</comment>
<dbReference type="OrthoDB" id="6425638at2759"/>
<accession>A0A4Y2DT82</accession>
<reference evidence="2 3" key="1">
    <citation type="journal article" date="2019" name="Sci. Rep.">
        <title>Orb-weaving spider Araneus ventricosus genome elucidates the spidroin gene catalogue.</title>
        <authorList>
            <person name="Kono N."/>
            <person name="Nakamura H."/>
            <person name="Ohtoshi R."/>
            <person name="Moran D.A.P."/>
            <person name="Shinohara A."/>
            <person name="Yoshida Y."/>
            <person name="Fujiwara M."/>
            <person name="Mori M."/>
            <person name="Tomita M."/>
            <person name="Arakawa K."/>
        </authorList>
    </citation>
    <scope>NUCLEOTIDE SEQUENCE [LARGE SCALE GENOMIC DNA]</scope>
</reference>
<feature type="compositionally biased region" description="Polar residues" evidence="1">
    <location>
        <begin position="49"/>
        <end position="62"/>
    </location>
</feature>
<evidence type="ECO:0000256" key="1">
    <source>
        <dbReference type="SAM" id="MobiDB-lite"/>
    </source>
</evidence>
<protein>
    <submittedName>
        <fullName evidence="2">Uncharacterized protein</fullName>
    </submittedName>
</protein>
<name>A0A4Y2DT82_ARAVE</name>
<feature type="region of interest" description="Disordered" evidence="1">
    <location>
        <begin position="49"/>
        <end position="71"/>
    </location>
</feature>
<sequence>MPSLLRLSNLMQEKDIKFSLRNYPFSFPKTKPNKFGSRGDAESFLSRFTSQKKAITSPSNKRWQGLKKSHRNPLSSITELWTVPGPVTNDTDRAAITQPTTVYAPAVIADNPPLPKQTHGFQFH</sequence>
<dbReference type="EMBL" id="BGPR01000424">
    <property type="protein sequence ID" value="GBM19487.1"/>
    <property type="molecule type" value="Genomic_DNA"/>
</dbReference>
<keyword evidence="3" id="KW-1185">Reference proteome</keyword>
<gene>
    <name evidence="2" type="ORF">AVEN_259384_1</name>
</gene>
<evidence type="ECO:0000313" key="3">
    <source>
        <dbReference type="Proteomes" id="UP000499080"/>
    </source>
</evidence>